<dbReference type="PROSITE" id="PS51257">
    <property type="entry name" value="PROKAR_LIPOPROTEIN"/>
    <property type="match status" value="1"/>
</dbReference>
<dbReference type="AlphaFoldDB" id="A0A7W9WAI4"/>
<sequence>MRIACLFYSGVLITALGLGSCKDPKEQEPAPAPNTVSYKLNGVKRAGTARATRTPITITDQSGSYAGERLTLRFTCAYGSKGLKTEYVTISFMKAATAPDDDFRVMFTPAIDLAADGGTVNYVTNTRLHVRKISTGGFSGTFSGELPAATGRPASAFTEGVFTDVHP</sequence>
<accession>A0A7W9WAI4</accession>
<dbReference type="Proteomes" id="UP000532746">
    <property type="component" value="Unassembled WGS sequence"/>
</dbReference>
<evidence type="ECO:0008006" key="3">
    <source>
        <dbReference type="Google" id="ProtNLM"/>
    </source>
</evidence>
<organism evidence="1 2">
    <name type="scientific">Hymenobacter luteus</name>
    <dbReference type="NCBI Taxonomy" id="1411122"/>
    <lineage>
        <taxon>Bacteria</taxon>
        <taxon>Pseudomonadati</taxon>
        <taxon>Bacteroidota</taxon>
        <taxon>Cytophagia</taxon>
        <taxon>Cytophagales</taxon>
        <taxon>Hymenobacteraceae</taxon>
        <taxon>Hymenobacter</taxon>
    </lineage>
</organism>
<evidence type="ECO:0000313" key="1">
    <source>
        <dbReference type="EMBL" id="MBB6058794.1"/>
    </source>
</evidence>
<gene>
    <name evidence="1" type="ORF">HNQ93_001640</name>
</gene>
<proteinExistence type="predicted"/>
<protein>
    <recommendedName>
        <fullName evidence="3">Lipoprotein</fullName>
    </recommendedName>
</protein>
<evidence type="ECO:0000313" key="2">
    <source>
        <dbReference type="Proteomes" id="UP000532746"/>
    </source>
</evidence>
<reference evidence="1 2" key="1">
    <citation type="submission" date="2020-08" db="EMBL/GenBank/DDBJ databases">
        <title>Genomic Encyclopedia of Type Strains, Phase IV (KMG-IV): sequencing the most valuable type-strain genomes for metagenomic binning, comparative biology and taxonomic classification.</title>
        <authorList>
            <person name="Goeker M."/>
        </authorList>
    </citation>
    <scope>NUCLEOTIDE SEQUENCE [LARGE SCALE GENOMIC DNA]</scope>
    <source>
        <strain evidence="1 2">DSM 26718</strain>
    </source>
</reference>
<dbReference type="RefSeq" id="WP_183403031.1">
    <property type="nucleotide sequence ID" value="NZ_JACHGG010000002.1"/>
</dbReference>
<keyword evidence="2" id="KW-1185">Reference proteome</keyword>
<comment type="caution">
    <text evidence="1">The sequence shown here is derived from an EMBL/GenBank/DDBJ whole genome shotgun (WGS) entry which is preliminary data.</text>
</comment>
<dbReference type="EMBL" id="JACHGG010000002">
    <property type="protein sequence ID" value="MBB6058794.1"/>
    <property type="molecule type" value="Genomic_DNA"/>
</dbReference>
<name>A0A7W9WAI4_9BACT</name>